<feature type="region of interest" description="Disordered" evidence="2">
    <location>
        <begin position="106"/>
        <end position="436"/>
    </location>
</feature>
<sequence>METNNTGKDLHGKGVNQQNSSYIQHSQFSRHRNSTHPSRKDFVVSFITGALIGSAVGLFYKNKAEEKVDQAKAKEEEFRTRYNGIKQQAESSIENVKQKIEDFRNNKDSKISSDELKAQQNAIKTETSDDLADQSPQAQEIQEAKAEATTNNSHLRDNQENSAEEIVAQQNAIKAETSSDLADQSPQAQEIQEAKAEATESNNHQKDNKENSAEEIVAQQNAIKAETSDDLADQSPQAQEIQEAKAETVTKNNSQNAKDSKEVSKSELVAQQNAVKTEAAENNLSDPSVTNETPDNAKQLSADRLATAAKAKHERLSNDKSVASKTKSLLAETPIAKSTNKKVPNLVTKETKDINKGEVKSKNNQAHSSAKFDNGVVTHDTKDQAPKTKSQSNNKQSNSNKPKTQNKKDAQNNKTAKQKQRTEKAKSKIDKRTFND</sequence>
<evidence type="ECO:0000256" key="1">
    <source>
        <dbReference type="SAM" id="Coils"/>
    </source>
</evidence>
<feature type="compositionally biased region" description="Polar residues" evidence="2">
    <location>
        <begin position="168"/>
        <end position="186"/>
    </location>
</feature>
<dbReference type="Proteomes" id="UP000242088">
    <property type="component" value="Unassembled WGS sequence"/>
</dbReference>
<accession>A0ABX5I5R6</accession>
<keyword evidence="3" id="KW-0472">Membrane</keyword>
<protein>
    <submittedName>
        <fullName evidence="4">Maebl</fullName>
    </submittedName>
</protein>
<feature type="compositionally biased region" description="Basic and acidic residues" evidence="2">
    <location>
        <begin position="106"/>
        <end position="117"/>
    </location>
</feature>
<name>A0ABX5I5R6_9STAP</name>
<evidence type="ECO:0000256" key="2">
    <source>
        <dbReference type="SAM" id="MobiDB-lite"/>
    </source>
</evidence>
<keyword evidence="1" id="KW-0175">Coiled coil</keyword>
<feature type="compositionally biased region" description="Low complexity" evidence="2">
    <location>
        <begin position="387"/>
        <end position="403"/>
    </location>
</feature>
<keyword evidence="5" id="KW-1185">Reference proteome</keyword>
<reference evidence="4 5" key="1">
    <citation type="journal article" date="2016" name="Front. Microbiol.">
        <title>Comprehensive Phylogenetic Analysis of Bovine Non-aureus Staphylococci Species Based on Whole-Genome Sequencing.</title>
        <authorList>
            <person name="Naushad S."/>
            <person name="Barkema H.W."/>
            <person name="Luby C."/>
            <person name="Condas L.A."/>
            <person name="Nobrega D.B."/>
            <person name="Carson D.A."/>
            <person name="De Buck J."/>
        </authorList>
    </citation>
    <scope>NUCLEOTIDE SEQUENCE [LARGE SCALE GENOMIC DNA]</scope>
    <source>
        <strain evidence="4 5">SNUC 1409</strain>
    </source>
</reference>
<evidence type="ECO:0000256" key="3">
    <source>
        <dbReference type="SAM" id="Phobius"/>
    </source>
</evidence>
<proteinExistence type="predicted"/>
<feature type="coiled-coil region" evidence="1">
    <location>
        <begin position="61"/>
        <end position="106"/>
    </location>
</feature>
<dbReference type="EMBL" id="PYZI01000001">
    <property type="protein sequence ID" value="PTF15622.1"/>
    <property type="molecule type" value="Genomic_DNA"/>
</dbReference>
<organism evidence="4 5">
    <name type="scientific">Staphylococcus devriesei</name>
    <dbReference type="NCBI Taxonomy" id="586733"/>
    <lineage>
        <taxon>Bacteria</taxon>
        <taxon>Bacillati</taxon>
        <taxon>Bacillota</taxon>
        <taxon>Bacilli</taxon>
        <taxon>Bacillales</taxon>
        <taxon>Staphylococcaceae</taxon>
        <taxon>Staphylococcus</taxon>
    </lineage>
</organism>
<keyword evidence="3" id="KW-0812">Transmembrane</keyword>
<evidence type="ECO:0000313" key="5">
    <source>
        <dbReference type="Proteomes" id="UP000242088"/>
    </source>
</evidence>
<evidence type="ECO:0000313" key="4">
    <source>
        <dbReference type="EMBL" id="PTF15622.1"/>
    </source>
</evidence>
<feature type="compositionally biased region" description="Basic and acidic residues" evidence="2">
    <location>
        <begin position="192"/>
        <end position="212"/>
    </location>
</feature>
<gene>
    <name evidence="4" type="ORF">BUY47_00545</name>
</gene>
<feature type="compositionally biased region" description="Polar residues" evidence="2">
    <location>
        <begin position="269"/>
        <end position="299"/>
    </location>
</feature>
<feature type="compositionally biased region" description="Basic and acidic residues" evidence="2">
    <location>
        <begin position="349"/>
        <end position="361"/>
    </location>
</feature>
<comment type="caution">
    <text evidence="4">The sequence shown here is derived from an EMBL/GenBank/DDBJ whole genome shotgun (WGS) entry which is preliminary data.</text>
</comment>
<keyword evidence="3" id="KW-1133">Transmembrane helix</keyword>
<feature type="transmembrane region" description="Helical" evidence="3">
    <location>
        <begin position="42"/>
        <end position="60"/>
    </location>
</feature>
<feature type="compositionally biased region" description="Basic and acidic residues" evidence="2">
    <location>
        <begin position="420"/>
        <end position="436"/>
    </location>
</feature>